<dbReference type="Proteomes" id="UP000596083">
    <property type="component" value="Chromosome"/>
</dbReference>
<dbReference type="Pfam" id="PF22725">
    <property type="entry name" value="GFO_IDH_MocA_C3"/>
    <property type="match status" value="1"/>
</dbReference>
<feature type="domain" description="Gfo/Idh/MocA-like oxidoreductase N-terminal" evidence="3">
    <location>
        <begin position="10"/>
        <end position="126"/>
    </location>
</feature>
<dbReference type="RefSeq" id="WP_200337029.1">
    <property type="nucleotide sequence ID" value="NZ_CP066786.1"/>
</dbReference>
<protein>
    <submittedName>
        <fullName evidence="5">Gfo/Idh/MocA family oxidoreductase</fullName>
    </submittedName>
</protein>
<evidence type="ECO:0000259" key="4">
    <source>
        <dbReference type="Pfam" id="PF22725"/>
    </source>
</evidence>
<dbReference type="GO" id="GO:0016491">
    <property type="term" value="F:oxidoreductase activity"/>
    <property type="evidence" value="ECO:0007669"/>
    <property type="project" value="UniProtKB-KW"/>
</dbReference>
<dbReference type="InterPro" id="IPR055170">
    <property type="entry name" value="GFO_IDH_MocA-like_dom"/>
</dbReference>
<comment type="similarity">
    <text evidence="1">Belongs to the Gfo/Idh/MocA family.</text>
</comment>
<dbReference type="InterPro" id="IPR050984">
    <property type="entry name" value="Gfo/Idh/MocA_domain"/>
</dbReference>
<dbReference type="EMBL" id="CP066786">
    <property type="protein sequence ID" value="QQM31485.1"/>
    <property type="molecule type" value="Genomic_DNA"/>
</dbReference>
<feature type="domain" description="GFO/IDH/MocA-like oxidoreductase" evidence="4">
    <location>
        <begin position="137"/>
        <end position="259"/>
    </location>
</feature>
<accession>A0A7T7HLS6</accession>
<keyword evidence="2" id="KW-0560">Oxidoreductase</keyword>
<proteinExistence type="inferred from homology"/>
<sequence>MSMTGRQVCWGILGPGAIANNFAVGLSQTPSAKLLAAGGRTPNRLAAFGERHGVERLYGSYEELVADPDLDVIYVATPHSFHLAHGLLAIEAGKGLMVEKPAGLGASDVETLVEAARKADVFFMEAYKCRSHPQTARLVELVRDGVIGKLTHIEAKNGGFRERDPSSRLFDPALGGGGILDIGCYPVTTVRLIAGAAKGLPYAEPVTLEASGEIGPTGVDEIADAELDFGDGLTASIACALRREMEDTLVLTGTRGTIRLPVPWRPGRNAGPSDAKIVIETEDGTREEWLRDPRQLFAFEAEAATNAILAGLKTAPWPALSGEESILNARVIDRWREGVGLPVLKSAR</sequence>
<dbReference type="Gene3D" id="3.30.360.10">
    <property type="entry name" value="Dihydrodipicolinate Reductase, domain 2"/>
    <property type="match status" value="1"/>
</dbReference>
<dbReference type="InterPro" id="IPR000683">
    <property type="entry name" value="Gfo/Idh/MocA-like_OxRdtase_N"/>
</dbReference>
<dbReference type="PANTHER" id="PTHR22604">
    <property type="entry name" value="OXIDOREDUCTASES"/>
    <property type="match status" value="1"/>
</dbReference>
<evidence type="ECO:0000256" key="1">
    <source>
        <dbReference type="ARBA" id="ARBA00010928"/>
    </source>
</evidence>
<dbReference type="PANTHER" id="PTHR22604:SF105">
    <property type="entry name" value="TRANS-1,2-DIHYDROBENZENE-1,2-DIOL DEHYDROGENASE"/>
    <property type="match status" value="1"/>
</dbReference>
<dbReference type="GO" id="GO:0000166">
    <property type="term" value="F:nucleotide binding"/>
    <property type="evidence" value="ECO:0007669"/>
    <property type="project" value="InterPro"/>
</dbReference>
<dbReference type="SUPFAM" id="SSF51735">
    <property type="entry name" value="NAD(P)-binding Rossmann-fold domains"/>
    <property type="match status" value="1"/>
</dbReference>
<dbReference type="Pfam" id="PF01408">
    <property type="entry name" value="GFO_IDH_MocA"/>
    <property type="match status" value="1"/>
</dbReference>
<dbReference type="Gene3D" id="3.40.50.720">
    <property type="entry name" value="NAD(P)-binding Rossmann-like Domain"/>
    <property type="match status" value="1"/>
</dbReference>
<evidence type="ECO:0000313" key="5">
    <source>
        <dbReference type="EMBL" id="QQM31485.1"/>
    </source>
</evidence>
<dbReference type="KEGG" id="mlut:JET14_04755"/>
<organism evidence="5 6">
    <name type="scientific">Martelella lutilitoris</name>
    <dbReference type="NCBI Taxonomy" id="2583532"/>
    <lineage>
        <taxon>Bacteria</taxon>
        <taxon>Pseudomonadati</taxon>
        <taxon>Pseudomonadota</taxon>
        <taxon>Alphaproteobacteria</taxon>
        <taxon>Hyphomicrobiales</taxon>
        <taxon>Aurantimonadaceae</taxon>
        <taxon>Martelella</taxon>
    </lineage>
</organism>
<evidence type="ECO:0000259" key="3">
    <source>
        <dbReference type="Pfam" id="PF01408"/>
    </source>
</evidence>
<reference evidence="5 6" key="1">
    <citation type="submission" date="2020-12" db="EMBL/GenBank/DDBJ databases">
        <authorList>
            <person name="Zheng R.K."/>
            <person name="Sun C.M."/>
        </authorList>
    </citation>
    <scope>NUCLEOTIDE SEQUENCE [LARGE SCALE GENOMIC DNA]</scope>
    <source>
        <strain evidence="5 6">ZRK001</strain>
    </source>
</reference>
<name>A0A7T7HLS6_9HYPH</name>
<gene>
    <name evidence="5" type="ORF">JET14_04755</name>
</gene>
<evidence type="ECO:0000256" key="2">
    <source>
        <dbReference type="ARBA" id="ARBA00023002"/>
    </source>
</evidence>
<evidence type="ECO:0000313" key="6">
    <source>
        <dbReference type="Proteomes" id="UP000596083"/>
    </source>
</evidence>
<dbReference type="AlphaFoldDB" id="A0A7T7HLS6"/>
<dbReference type="SUPFAM" id="SSF55347">
    <property type="entry name" value="Glyceraldehyde-3-phosphate dehydrogenase-like, C-terminal domain"/>
    <property type="match status" value="1"/>
</dbReference>
<dbReference type="InterPro" id="IPR036291">
    <property type="entry name" value="NAD(P)-bd_dom_sf"/>
</dbReference>